<dbReference type="GO" id="GO:0006364">
    <property type="term" value="P:rRNA processing"/>
    <property type="evidence" value="ECO:0007669"/>
    <property type="project" value="InterPro"/>
</dbReference>
<dbReference type="EMBL" id="JAACLJ010000002">
    <property type="protein sequence ID" value="KAF4591596.1"/>
    <property type="molecule type" value="Genomic_DNA"/>
</dbReference>
<dbReference type="GO" id="GO:0034965">
    <property type="term" value="P:intronic box C/D snoRNA processing"/>
    <property type="evidence" value="ECO:0007669"/>
    <property type="project" value="TreeGrafter"/>
</dbReference>
<dbReference type="GO" id="GO:0005655">
    <property type="term" value="C:nucleolar ribonuclease P complex"/>
    <property type="evidence" value="ECO:0007669"/>
    <property type="project" value="TreeGrafter"/>
</dbReference>
<dbReference type="GO" id="GO:0000171">
    <property type="term" value="F:ribonuclease MRP activity"/>
    <property type="evidence" value="ECO:0007669"/>
    <property type="project" value="TreeGrafter"/>
</dbReference>
<dbReference type="AlphaFoldDB" id="A0A8H4VEV0"/>
<organism evidence="2 3">
    <name type="scientific">Ophiocordyceps camponoti-floridani</name>
    <dbReference type="NCBI Taxonomy" id="2030778"/>
    <lineage>
        <taxon>Eukaryota</taxon>
        <taxon>Fungi</taxon>
        <taxon>Dikarya</taxon>
        <taxon>Ascomycota</taxon>
        <taxon>Pezizomycotina</taxon>
        <taxon>Sordariomycetes</taxon>
        <taxon>Hypocreomycetidae</taxon>
        <taxon>Hypocreales</taxon>
        <taxon>Ophiocordycipitaceae</taxon>
        <taxon>Ophiocordyceps</taxon>
    </lineage>
</organism>
<dbReference type="GO" id="GO:0008033">
    <property type="term" value="P:tRNA processing"/>
    <property type="evidence" value="ECO:0007669"/>
    <property type="project" value="InterPro"/>
</dbReference>
<dbReference type="PANTHER" id="PTHR28272">
    <property type="entry name" value="RIBONUCLEASES P/MRP PROTEIN SUBUNIT POP3"/>
    <property type="match status" value="1"/>
</dbReference>
<keyword evidence="3" id="KW-1185">Reference proteome</keyword>
<dbReference type="OrthoDB" id="20109at2759"/>
<dbReference type="GO" id="GO:0005829">
    <property type="term" value="C:cytosol"/>
    <property type="evidence" value="ECO:0007669"/>
    <property type="project" value="TreeGrafter"/>
</dbReference>
<dbReference type="GO" id="GO:0000172">
    <property type="term" value="C:ribonuclease MRP complex"/>
    <property type="evidence" value="ECO:0007669"/>
    <property type="project" value="TreeGrafter"/>
</dbReference>
<name>A0A8H4VEV0_9HYPO</name>
<dbReference type="GO" id="GO:0004526">
    <property type="term" value="F:ribonuclease P activity"/>
    <property type="evidence" value="ECO:0007669"/>
    <property type="project" value="TreeGrafter"/>
</dbReference>
<evidence type="ECO:0000313" key="3">
    <source>
        <dbReference type="Proteomes" id="UP000562929"/>
    </source>
</evidence>
<dbReference type="Proteomes" id="UP000562929">
    <property type="component" value="Unassembled WGS sequence"/>
</dbReference>
<feature type="region of interest" description="Disordered" evidence="1">
    <location>
        <begin position="49"/>
        <end position="69"/>
    </location>
</feature>
<comment type="caution">
    <text evidence="2">The sequence shown here is derived from an EMBL/GenBank/DDBJ whole genome shotgun (WGS) entry which is preliminary data.</text>
</comment>
<evidence type="ECO:0000313" key="2">
    <source>
        <dbReference type="EMBL" id="KAF4591596.1"/>
    </source>
</evidence>
<accession>A0A8H4VEV0</accession>
<gene>
    <name evidence="2" type="ORF">GQ602_001895</name>
</gene>
<dbReference type="InterPro" id="IPR013241">
    <property type="entry name" value="RNase_P_Pop3"/>
</dbReference>
<feature type="compositionally biased region" description="Basic residues" evidence="1">
    <location>
        <begin position="49"/>
        <end position="67"/>
    </location>
</feature>
<evidence type="ECO:0000256" key="1">
    <source>
        <dbReference type="SAM" id="MobiDB-lite"/>
    </source>
</evidence>
<proteinExistence type="predicted"/>
<reference evidence="2 3" key="1">
    <citation type="journal article" date="2020" name="G3 (Bethesda)">
        <title>Genetic Underpinnings of Host Manipulation by Ophiocordyceps as Revealed by Comparative Transcriptomics.</title>
        <authorList>
            <person name="Will I."/>
            <person name="Das B."/>
            <person name="Trinh T."/>
            <person name="Brachmann A."/>
            <person name="Ohm R.A."/>
            <person name="de Bekker C."/>
        </authorList>
    </citation>
    <scope>NUCLEOTIDE SEQUENCE [LARGE SCALE GENOMIC DNA]</scope>
    <source>
        <strain evidence="2 3">EC05</strain>
    </source>
</reference>
<protein>
    <submittedName>
        <fullName evidence="2">RNase P, subunit Pop3</fullName>
    </submittedName>
</protein>
<sequence length="231" mass="25124">MSQPASRTRTVHHLDTPYSTVSWPDIPLDDQDAILRLLCNLLSPLGQHRRAHVKPSKGKRARKRRAKAGVGGTNALTAHDRVPPKPELCAKLDVGFSSISRTLQMPSSDGGHQPYAMVFVARGSQSAAFNCHFPKMVGVACKDSPPDEKTRLVGFSKPCSDRLSSCLSIARVSSVALRRDAPGAAALWDLVRRKVAPIDMAWLDDAVGAEHRATKFVSVDTPIGNKKTRKT</sequence>
<dbReference type="PANTHER" id="PTHR28272:SF1">
    <property type="entry name" value="RIBONUCLEASES P_MRP PROTEIN SUBUNIT POP3"/>
    <property type="match status" value="1"/>
</dbReference>